<evidence type="ECO:0000256" key="9">
    <source>
        <dbReference type="ARBA" id="ARBA00023237"/>
    </source>
</evidence>
<keyword evidence="7" id="KW-0626">Porin</keyword>
<dbReference type="SUPFAM" id="SSF103088">
    <property type="entry name" value="OmpA-like"/>
    <property type="match status" value="1"/>
</dbReference>
<keyword evidence="8 10" id="KW-0472">Membrane</keyword>
<feature type="signal peptide" evidence="11">
    <location>
        <begin position="1"/>
        <end position="19"/>
    </location>
</feature>
<accession>A0A4R6XSJ9</accession>
<dbReference type="PRINTS" id="PR01021">
    <property type="entry name" value="OMPADOMAIN"/>
</dbReference>
<evidence type="ECO:0000256" key="2">
    <source>
        <dbReference type="ARBA" id="ARBA00022448"/>
    </source>
</evidence>
<keyword evidence="4" id="KW-0812">Transmembrane</keyword>
<dbReference type="InterPro" id="IPR050330">
    <property type="entry name" value="Bact_OuterMem_StrucFunc"/>
</dbReference>
<dbReference type="InterPro" id="IPR036737">
    <property type="entry name" value="OmpA-like_sf"/>
</dbReference>
<keyword evidence="3" id="KW-1134">Transmembrane beta strand</keyword>
<name>A0A4R6XSJ9_9GAMM</name>
<dbReference type="InterPro" id="IPR006664">
    <property type="entry name" value="OMP_bac"/>
</dbReference>
<dbReference type="InterPro" id="IPR003367">
    <property type="entry name" value="Thrombospondin_3-like_rpt"/>
</dbReference>
<dbReference type="GO" id="GO:0009279">
    <property type="term" value="C:cell outer membrane"/>
    <property type="evidence" value="ECO:0007669"/>
    <property type="project" value="UniProtKB-SubCell"/>
</dbReference>
<dbReference type="InterPro" id="IPR006665">
    <property type="entry name" value="OmpA-like"/>
</dbReference>
<keyword evidence="5 11" id="KW-0732">Signal</keyword>
<dbReference type="GO" id="GO:0007155">
    <property type="term" value="P:cell adhesion"/>
    <property type="evidence" value="ECO:0007669"/>
    <property type="project" value="InterPro"/>
</dbReference>
<dbReference type="Pfam" id="PF13505">
    <property type="entry name" value="OMP_b-brl"/>
    <property type="match status" value="1"/>
</dbReference>
<sequence>MKKTLLGLTLSCVAGAALANDYDDRWMFSPSFIFNAPDSGKNLESDFGLGLGLGKFINENWSLDLELDNVNFDVEGGSGAVEQTGLGLMSRYHFNDGTSLRPFIGLGAGYLDHNGSGAARGVDSSDLMLNVSVGIRKAMTDRVGFITEVKYRLDTDDYTNNSNSYDDFQYSMGVSIALGDAQTSQAAAPIVEPAPQLDSDGDGVSDQADRCPNTPAGMAVDMYGCHDVDGDDDNDGVMNSVDKCPNSRAGAVVDADGCEVQVVIELQGVHFDVDKATLKPTSIAILDAAVKTMGDHGTLVVEVAGHTDSTASEAYNQNLSERRAKVVYNYLVDHGIAADRMTWKGYGELSPIATNDTAEGRAKNRRTELVIQD</sequence>
<gene>
    <name evidence="13" type="ORF">C8D91_1856</name>
</gene>
<evidence type="ECO:0000256" key="3">
    <source>
        <dbReference type="ARBA" id="ARBA00022452"/>
    </source>
</evidence>
<keyword evidence="9" id="KW-0998">Cell outer membrane</keyword>
<dbReference type="OrthoDB" id="9782229at2"/>
<evidence type="ECO:0000256" key="5">
    <source>
        <dbReference type="ARBA" id="ARBA00022729"/>
    </source>
</evidence>
<dbReference type="Pfam" id="PF02412">
    <property type="entry name" value="TSP_3"/>
    <property type="match status" value="2"/>
</dbReference>
<dbReference type="AlphaFoldDB" id="A0A4R6XSJ9"/>
<comment type="subcellular location">
    <subcellularLocation>
        <location evidence="1">Cell outer membrane</location>
        <topology evidence="1">Multi-pass membrane protein</topology>
    </subcellularLocation>
</comment>
<dbReference type="SUPFAM" id="SSF56925">
    <property type="entry name" value="OMPA-like"/>
    <property type="match status" value="1"/>
</dbReference>
<evidence type="ECO:0000256" key="6">
    <source>
        <dbReference type="ARBA" id="ARBA00023065"/>
    </source>
</evidence>
<dbReference type="GO" id="GO:0005509">
    <property type="term" value="F:calcium ion binding"/>
    <property type="evidence" value="ECO:0007669"/>
    <property type="project" value="InterPro"/>
</dbReference>
<evidence type="ECO:0000256" key="1">
    <source>
        <dbReference type="ARBA" id="ARBA00004571"/>
    </source>
</evidence>
<keyword evidence="6" id="KW-0406">Ion transport</keyword>
<evidence type="ECO:0000256" key="11">
    <source>
        <dbReference type="SAM" id="SignalP"/>
    </source>
</evidence>
<evidence type="ECO:0000259" key="12">
    <source>
        <dbReference type="PROSITE" id="PS51123"/>
    </source>
</evidence>
<dbReference type="RefSeq" id="WP_099020206.1">
    <property type="nucleotide sequence ID" value="NZ_NIHB01000007.1"/>
</dbReference>
<evidence type="ECO:0000256" key="8">
    <source>
        <dbReference type="ARBA" id="ARBA00023136"/>
    </source>
</evidence>
<reference evidence="13 14" key="1">
    <citation type="submission" date="2019-03" db="EMBL/GenBank/DDBJ databases">
        <title>Genomic Encyclopedia of Type Strains, Phase IV (KMG-IV): sequencing the most valuable type-strain genomes for metagenomic binning, comparative biology and taxonomic classification.</title>
        <authorList>
            <person name="Goeker M."/>
        </authorList>
    </citation>
    <scope>NUCLEOTIDE SEQUENCE [LARGE SCALE GENOMIC DNA]</scope>
    <source>
        <strain evidence="13 14">DSM 25488</strain>
    </source>
</reference>
<protein>
    <submittedName>
        <fullName evidence="13">OOP family OmpA-OmpF porin</fullName>
    </submittedName>
</protein>
<dbReference type="SUPFAM" id="SSF103647">
    <property type="entry name" value="TSP type-3 repeat"/>
    <property type="match status" value="1"/>
</dbReference>
<dbReference type="GO" id="GO:0015288">
    <property type="term" value="F:porin activity"/>
    <property type="evidence" value="ECO:0007669"/>
    <property type="project" value="UniProtKB-KW"/>
</dbReference>
<dbReference type="Gene3D" id="3.30.1330.60">
    <property type="entry name" value="OmpA-like domain"/>
    <property type="match status" value="1"/>
</dbReference>
<dbReference type="PROSITE" id="PS51123">
    <property type="entry name" value="OMPA_2"/>
    <property type="match status" value="1"/>
</dbReference>
<dbReference type="Pfam" id="PF00691">
    <property type="entry name" value="OmpA"/>
    <property type="match status" value="1"/>
</dbReference>
<organism evidence="13 14">
    <name type="scientific">Marinicella litoralis</name>
    <dbReference type="NCBI Taxonomy" id="644220"/>
    <lineage>
        <taxon>Bacteria</taxon>
        <taxon>Pseudomonadati</taxon>
        <taxon>Pseudomonadota</taxon>
        <taxon>Gammaproteobacteria</taxon>
        <taxon>Lysobacterales</taxon>
        <taxon>Marinicellaceae</taxon>
        <taxon>Marinicella</taxon>
    </lineage>
</organism>
<dbReference type="InterPro" id="IPR011250">
    <property type="entry name" value="OMP/PagP_B-barrel"/>
</dbReference>
<keyword evidence="14" id="KW-1185">Reference proteome</keyword>
<feature type="chain" id="PRO_5020627443" evidence="11">
    <location>
        <begin position="20"/>
        <end position="373"/>
    </location>
</feature>
<dbReference type="PANTHER" id="PTHR30329">
    <property type="entry name" value="STATOR ELEMENT OF FLAGELLAR MOTOR COMPLEX"/>
    <property type="match status" value="1"/>
</dbReference>
<feature type="domain" description="OmpA-like" evidence="12">
    <location>
        <begin position="258"/>
        <end position="373"/>
    </location>
</feature>
<dbReference type="CDD" id="cd07185">
    <property type="entry name" value="OmpA_C-like"/>
    <property type="match status" value="1"/>
</dbReference>
<evidence type="ECO:0000256" key="7">
    <source>
        <dbReference type="ARBA" id="ARBA00023114"/>
    </source>
</evidence>
<evidence type="ECO:0000313" key="13">
    <source>
        <dbReference type="EMBL" id="TDR19308.1"/>
    </source>
</evidence>
<dbReference type="Proteomes" id="UP000295724">
    <property type="component" value="Unassembled WGS sequence"/>
</dbReference>
<keyword evidence="2" id="KW-0813">Transport</keyword>
<dbReference type="InterPro" id="IPR028974">
    <property type="entry name" value="TSP_type-3_rpt"/>
</dbReference>
<comment type="caution">
    <text evidence="13">The sequence shown here is derived from an EMBL/GenBank/DDBJ whole genome shotgun (WGS) entry which is preliminary data.</text>
</comment>
<dbReference type="GO" id="GO:0046930">
    <property type="term" value="C:pore complex"/>
    <property type="evidence" value="ECO:0007669"/>
    <property type="project" value="UniProtKB-KW"/>
</dbReference>
<dbReference type="PANTHER" id="PTHR30329:SF21">
    <property type="entry name" value="LIPOPROTEIN YIAD-RELATED"/>
    <property type="match status" value="1"/>
</dbReference>
<evidence type="ECO:0000256" key="10">
    <source>
        <dbReference type="PROSITE-ProRule" id="PRU00473"/>
    </source>
</evidence>
<dbReference type="GO" id="GO:0006811">
    <property type="term" value="P:monoatomic ion transport"/>
    <property type="evidence" value="ECO:0007669"/>
    <property type="project" value="UniProtKB-KW"/>
</dbReference>
<evidence type="ECO:0000313" key="14">
    <source>
        <dbReference type="Proteomes" id="UP000295724"/>
    </source>
</evidence>
<dbReference type="Gene3D" id="2.40.160.20">
    <property type="match status" value="1"/>
</dbReference>
<evidence type="ECO:0000256" key="4">
    <source>
        <dbReference type="ARBA" id="ARBA00022692"/>
    </source>
</evidence>
<dbReference type="EMBL" id="SNZB01000004">
    <property type="protein sequence ID" value="TDR19308.1"/>
    <property type="molecule type" value="Genomic_DNA"/>
</dbReference>
<dbReference type="InterPro" id="IPR027385">
    <property type="entry name" value="Beta-barrel_OMP"/>
</dbReference>
<proteinExistence type="predicted"/>